<dbReference type="Pfam" id="PF01368">
    <property type="entry name" value="DHH"/>
    <property type="match status" value="1"/>
</dbReference>
<dbReference type="InterPro" id="IPR038222">
    <property type="entry name" value="DHHA2_dom_sf"/>
</dbReference>
<comment type="catalytic activity">
    <reaction evidence="7">
        <text>diphosphate + H2O = 2 phosphate + H(+)</text>
        <dbReference type="Rhea" id="RHEA:24576"/>
        <dbReference type="ChEBI" id="CHEBI:15377"/>
        <dbReference type="ChEBI" id="CHEBI:15378"/>
        <dbReference type="ChEBI" id="CHEBI:33019"/>
        <dbReference type="ChEBI" id="CHEBI:43474"/>
        <dbReference type="EC" id="3.6.1.1"/>
    </reaction>
</comment>
<keyword evidence="5" id="KW-0464">Manganese</keyword>
<dbReference type="Pfam" id="PF02833">
    <property type="entry name" value="DHHA2"/>
    <property type="match status" value="1"/>
</dbReference>
<dbReference type="AlphaFoldDB" id="A0A8J6N0B2"/>
<dbReference type="Gene3D" id="3.10.310.20">
    <property type="entry name" value="DHHA2 domain"/>
    <property type="match status" value="1"/>
</dbReference>
<dbReference type="Gene3D" id="3.40.1390.20">
    <property type="entry name" value="HprK N-terminal domain-like"/>
    <property type="match status" value="1"/>
</dbReference>
<dbReference type="InterPro" id="IPR038763">
    <property type="entry name" value="DHH_sf"/>
</dbReference>
<sequence>MTPSIIDEVLVVGHHDPDTDAVCSALGYAAFHTWRTGEKAVACHLDELNRETAWLLAHLGLQPPRTIEDVYLRVRDVMVNNAPTLHADQTLREGGLLMQRHGLGALPVVDHGRRLMGMLALEKLADRYLAELQLPRRVDLPLALLRRTLEADLISGDDTVVVCGRVCIATFSEAHVPKRVGLGDLVIVGDQPDVQRAAIHAGAGCLVTTDDAPVCNEVLAKAKSSNVVILRTRKPTFAAAQLIQQSLPITCAMDEKPPLVREGDLLTDAFDQLRQYGMAALPAVNKSGILSGLLLRRHLAGQNRRRVILTDHNHPDQAAAGVSESEILAIIDHHNLGGLRTLMPLRIMVDPLGCTCTLIAELYQRHNAPLTQPLAGAMLGAILSDTVEFRSPTTTARDRKAAQWLAEKAGEDMEELAHGMFHARLPFPPPPPRWWVHHDWKIYRFGDKEIGIGQTELTEIEKSMPKVEVLQDELKKAAKESGLFMAVIVLTDILEERSLLLVNDEKGLGLAAHVFGVSPNDSGLLELPGIMSRKKQVVPPLAAALK</sequence>
<evidence type="ECO:0000256" key="3">
    <source>
        <dbReference type="ARBA" id="ARBA00022723"/>
    </source>
</evidence>
<evidence type="ECO:0000256" key="6">
    <source>
        <dbReference type="ARBA" id="ARBA00032535"/>
    </source>
</evidence>
<feature type="domain" description="CBS" evidence="9">
    <location>
        <begin position="253"/>
        <end position="310"/>
    </location>
</feature>
<dbReference type="SUPFAM" id="SSF75138">
    <property type="entry name" value="HprK N-terminal domain-like"/>
    <property type="match status" value="1"/>
</dbReference>
<dbReference type="InterPro" id="IPR046342">
    <property type="entry name" value="CBS_dom_sf"/>
</dbReference>
<dbReference type="InterPro" id="IPR010766">
    <property type="entry name" value="DRTGG"/>
</dbReference>
<reference evidence="10 11" key="1">
    <citation type="submission" date="2020-08" db="EMBL/GenBank/DDBJ databases">
        <title>Bridging the membrane lipid divide: bacteria of the FCB group superphylum have the potential to synthesize archaeal ether lipids.</title>
        <authorList>
            <person name="Villanueva L."/>
            <person name="Von Meijenfeldt F.A.B."/>
            <person name="Westbye A.B."/>
            <person name="Yadav S."/>
            <person name="Hopmans E.C."/>
            <person name="Dutilh B.E."/>
            <person name="Sinninghe Damste J.S."/>
        </authorList>
    </citation>
    <scope>NUCLEOTIDE SEQUENCE [LARGE SCALE GENOMIC DNA]</scope>
    <source>
        <strain evidence="10">NIOZ-UU27</strain>
    </source>
</reference>
<evidence type="ECO:0000256" key="8">
    <source>
        <dbReference type="PROSITE-ProRule" id="PRU00703"/>
    </source>
</evidence>
<dbReference type="InterPro" id="IPR028979">
    <property type="entry name" value="Ser_kin/Pase_Hpr-like_N_sf"/>
</dbReference>
<dbReference type="PROSITE" id="PS51371">
    <property type="entry name" value="CBS"/>
    <property type="match status" value="2"/>
</dbReference>
<dbReference type="EC" id="3.6.1.1" evidence="2"/>
<dbReference type="SMART" id="SM00116">
    <property type="entry name" value="CBS"/>
    <property type="match status" value="2"/>
</dbReference>
<comment type="caution">
    <text evidence="10">The sequence shown here is derived from an EMBL/GenBank/DDBJ whole genome shotgun (WGS) entry which is preliminary data.</text>
</comment>
<evidence type="ECO:0000259" key="9">
    <source>
        <dbReference type="PROSITE" id="PS51371"/>
    </source>
</evidence>
<dbReference type="Pfam" id="PF07085">
    <property type="entry name" value="DRTGG"/>
    <property type="match status" value="1"/>
</dbReference>
<feature type="domain" description="CBS" evidence="9">
    <location>
        <begin position="78"/>
        <end position="134"/>
    </location>
</feature>
<name>A0A8J6N0B2_9DELT</name>
<dbReference type="EMBL" id="JACNJD010000200">
    <property type="protein sequence ID" value="MBC8177303.1"/>
    <property type="molecule type" value="Genomic_DNA"/>
</dbReference>
<proteinExistence type="predicted"/>
<evidence type="ECO:0000256" key="7">
    <source>
        <dbReference type="ARBA" id="ARBA00047820"/>
    </source>
</evidence>
<dbReference type="InterPro" id="IPR004097">
    <property type="entry name" value="DHHA2"/>
</dbReference>
<gene>
    <name evidence="10" type="ORF">H8E19_07835</name>
</gene>
<dbReference type="InterPro" id="IPR000644">
    <property type="entry name" value="CBS_dom"/>
</dbReference>
<keyword evidence="4 10" id="KW-0378">Hydrolase</keyword>
<keyword evidence="3" id="KW-0479">Metal-binding</keyword>
<evidence type="ECO:0000256" key="4">
    <source>
        <dbReference type="ARBA" id="ARBA00022801"/>
    </source>
</evidence>
<evidence type="ECO:0000256" key="1">
    <source>
        <dbReference type="ARBA" id="ARBA00001936"/>
    </source>
</evidence>
<evidence type="ECO:0000256" key="5">
    <source>
        <dbReference type="ARBA" id="ARBA00023211"/>
    </source>
</evidence>
<dbReference type="GO" id="GO:0005737">
    <property type="term" value="C:cytoplasm"/>
    <property type="evidence" value="ECO:0007669"/>
    <property type="project" value="InterPro"/>
</dbReference>
<dbReference type="PANTHER" id="PTHR12112">
    <property type="entry name" value="BNIP - RELATED"/>
    <property type="match status" value="1"/>
</dbReference>
<dbReference type="GO" id="GO:0004427">
    <property type="term" value="F:inorganic diphosphate phosphatase activity"/>
    <property type="evidence" value="ECO:0007669"/>
    <property type="project" value="UniProtKB-EC"/>
</dbReference>
<comment type="cofactor">
    <cofactor evidence="1">
        <name>Mn(2+)</name>
        <dbReference type="ChEBI" id="CHEBI:29035"/>
    </cofactor>
</comment>
<evidence type="ECO:0000313" key="11">
    <source>
        <dbReference type="Proteomes" id="UP000650524"/>
    </source>
</evidence>
<dbReference type="Pfam" id="PF00571">
    <property type="entry name" value="CBS"/>
    <property type="match status" value="2"/>
</dbReference>
<dbReference type="NCBIfam" id="NF011443">
    <property type="entry name" value="PRK14869.1-5"/>
    <property type="match status" value="1"/>
</dbReference>
<dbReference type="Gene3D" id="3.90.1640.10">
    <property type="entry name" value="inorganic pyrophosphatase (n-terminal core)"/>
    <property type="match status" value="2"/>
</dbReference>
<dbReference type="Proteomes" id="UP000650524">
    <property type="component" value="Unassembled WGS sequence"/>
</dbReference>
<evidence type="ECO:0000256" key="2">
    <source>
        <dbReference type="ARBA" id="ARBA00012146"/>
    </source>
</evidence>
<dbReference type="SUPFAM" id="SSF64182">
    <property type="entry name" value="DHH phosphoesterases"/>
    <property type="match status" value="1"/>
</dbReference>
<accession>A0A8J6N0B2</accession>
<dbReference type="SMART" id="SM01131">
    <property type="entry name" value="DHHA2"/>
    <property type="match status" value="1"/>
</dbReference>
<dbReference type="PANTHER" id="PTHR12112:SF22">
    <property type="entry name" value="MANGANESE-DEPENDENT INORGANIC PYROPHOSPHATASE-RELATED"/>
    <property type="match status" value="1"/>
</dbReference>
<organism evidence="10 11">
    <name type="scientific">Candidatus Desulfacyla euxinica</name>
    <dbReference type="NCBI Taxonomy" id="2841693"/>
    <lineage>
        <taxon>Bacteria</taxon>
        <taxon>Deltaproteobacteria</taxon>
        <taxon>Candidatus Desulfacyla</taxon>
    </lineage>
</organism>
<evidence type="ECO:0000313" key="10">
    <source>
        <dbReference type="EMBL" id="MBC8177303.1"/>
    </source>
</evidence>
<dbReference type="InterPro" id="IPR001667">
    <property type="entry name" value="DDH_dom"/>
</dbReference>
<dbReference type="GO" id="GO:0046872">
    <property type="term" value="F:metal ion binding"/>
    <property type="evidence" value="ECO:0007669"/>
    <property type="project" value="UniProtKB-KW"/>
</dbReference>
<protein>
    <recommendedName>
        <fullName evidence="2">inorganic diphosphatase</fullName>
        <ecNumber evidence="2">3.6.1.1</ecNumber>
    </recommendedName>
    <alternativeName>
        <fullName evidence="6">Pyrophosphate phospho-hydrolase</fullName>
    </alternativeName>
</protein>
<keyword evidence="8" id="KW-0129">CBS domain</keyword>
<dbReference type="SUPFAM" id="SSF54631">
    <property type="entry name" value="CBS-domain pair"/>
    <property type="match status" value="1"/>
</dbReference>